<keyword evidence="2" id="KW-1185">Reference proteome</keyword>
<proteinExistence type="predicted"/>
<accession>A0ABX6F3U1</accession>
<protein>
    <submittedName>
        <fullName evidence="1">Tail fiber assembly protein</fullName>
    </submittedName>
</protein>
<organism evidence="1 2">
    <name type="scientific">Yersinia intermedia</name>
    <dbReference type="NCBI Taxonomy" id="631"/>
    <lineage>
        <taxon>Bacteria</taxon>
        <taxon>Pseudomonadati</taxon>
        <taxon>Pseudomonadota</taxon>
        <taxon>Gammaproteobacteria</taxon>
        <taxon>Enterobacterales</taxon>
        <taxon>Yersiniaceae</taxon>
        <taxon>Yersinia</taxon>
    </lineage>
</organism>
<dbReference type="InterPro" id="IPR051220">
    <property type="entry name" value="TFA_Chaperone"/>
</dbReference>
<dbReference type="InterPro" id="IPR003458">
    <property type="entry name" value="Phage_T4_Gp38_tail_assem"/>
</dbReference>
<name>A0ABX6F3U1_YERIN</name>
<dbReference type="RefSeq" id="WP_155967526.1">
    <property type="nucleotide sequence ID" value="NZ_CP046293.1"/>
</dbReference>
<evidence type="ECO:0000313" key="1">
    <source>
        <dbReference type="EMBL" id="QGR69699.1"/>
    </source>
</evidence>
<reference evidence="1 2" key="1">
    <citation type="submission" date="2019-11" db="EMBL/GenBank/DDBJ databases">
        <title>FDA dAtabase for Regulatory Grade micrObial Sequences (FDA-ARGOS): Supporting development and validation of Infectious Disease Dx tests.</title>
        <authorList>
            <person name="Patel R."/>
            <person name="Rucinski S."/>
            <person name="Tallon L."/>
            <person name="Sadzewicz L."/>
            <person name="Vavikolanu K."/>
            <person name="Mehta A."/>
            <person name="Aluvathingal J."/>
            <person name="Nadendla S."/>
            <person name="Nandy P."/>
            <person name="Geyer C."/>
            <person name="Yan Y."/>
            <person name="Sichtig H."/>
        </authorList>
    </citation>
    <scope>NUCLEOTIDE SEQUENCE [LARGE SCALE GENOMIC DNA]</scope>
    <source>
        <strain evidence="1 2">FDAARGOS_729</strain>
    </source>
</reference>
<dbReference type="EMBL" id="CP046294">
    <property type="protein sequence ID" value="QGR69699.1"/>
    <property type="molecule type" value="Genomic_DNA"/>
</dbReference>
<dbReference type="GeneID" id="58045503"/>
<gene>
    <name evidence="1" type="ORF">FOC37_04535</name>
</gene>
<dbReference type="Pfam" id="PF02413">
    <property type="entry name" value="Caudo_TAP"/>
    <property type="match status" value="1"/>
</dbReference>
<dbReference type="Proteomes" id="UP000424966">
    <property type="component" value="Chromosome"/>
</dbReference>
<evidence type="ECO:0000313" key="2">
    <source>
        <dbReference type="Proteomes" id="UP000424966"/>
    </source>
</evidence>
<sequence>MTKYSLDIIAAQLGENGLAVTEGWITVYSASPDSREYIGVNNEYLPMGVGLPARGYADVPILPTRADKAVRRNADGTAWEIVADLRGKVAYSTETGYQEEVTTIGELPDTLTLLAPQTIYDKWNGTKWVTDKAAQQTAAAHAAEEKKTQLLNDATVKIAPLQDAVDTELATDVDKEQLTAWKTYRVLLSRIDTKAPNIEWPLAPSAVLTEA</sequence>
<dbReference type="PANTHER" id="PTHR34413:SF2">
    <property type="entry name" value="PROPHAGE TAIL FIBER ASSEMBLY PROTEIN HOMOLOG TFAE-RELATED"/>
    <property type="match status" value="1"/>
</dbReference>
<dbReference type="PANTHER" id="PTHR34413">
    <property type="entry name" value="PROPHAGE TAIL FIBER ASSEMBLY PROTEIN HOMOLOG TFAE-RELATED-RELATED"/>
    <property type="match status" value="1"/>
</dbReference>